<feature type="region of interest" description="Disordered" evidence="11">
    <location>
        <begin position="2033"/>
        <end position="2057"/>
    </location>
</feature>
<feature type="transmembrane region" description="Helical" evidence="12">
    <location>
        <begin position="2673"/>
        <end position="2696"/>
    </location>
</feature>
<keyword evidence="15" id="KW-1185">Reference proteome</keyword>
<evidence type="ECO:0000256" key="11">
    <source>
        <dbReference type="SAM" id="MobiDB-lite"/>
    </source>
</evidence>
<dbReference type="Gene3D" id="3.40.850.10">
    <property type="entry name" value="Kinesin motor domain"/>
    <property type="match status" value="2"/>
</dbReference>
<comment type="similarity">
    <text evidence="9">Belongs to the TRAFAC class myosin-kinesin ATPase superfamily. Kinesin family.</text>
</comment>
<dbReference type="InterPro" id="IPR027417">
    <property type="entry name" value="P-loop_NTPase"/>
</dbReference>
<dbReference type="GO" id="GO:0005524">
    <property type="term" value="F:ATP binding"/>
    <property type="evidence" value="ECO:0007669"/>
    <property type="project" value="UniProtKB-UniRule"/>
</dbReference>
<feature type="coiled-coil region" evidence="10">
    <location>
        <begin position="1842"/>
        <end position="2027"/>
    </location>
</feature>
<feature type="compositionally biased region" description="Basic and acidic residues" evidence="11">
    <location>
        <begin position="1287"/>
        <end position="1323"/>
    </location>
</feature>
<dbReference type="InterPro" id="IPR020904">
    <property type="entry name" value="Sc_DH/Rdtase_CS"/>
</dbReference>
<dbReference type="PANTHER" id="PTHR31102">
    <property type="match status" value="1"/>
</dbReference>
<dbReference type="InterPro" id="IPR036291">
    <property type="entry name" value="NAD(P)-bd_dom_sf"/>
</dbReference>
<feature type="transmembrane region" description="Helical" evidence="12">
    <location>
        <begin position="2485"/>
        <end position="2506"/>
    </location>
</feature>
<feature type="compositionally biased region" description="Basic and acidic residues" evidence="11">
    <location>
        <begin position="985"/>
        <end position="1021"/>
    </location>
</feature>
<dbReference type="InterPro" id="IPR002347">
    <property type="entry name" value="SDR_fam"/>
</dbReference>
<keyword evidence="7" id="KW-0560">Oxidoreductase</keyword>
<dbReference type="STRING" id="333673.A0A3M0KL17"/>
<dbReference type="Proteomes" id="UP000269221">
    <property type="component" value="Unassembled WGS sequence"/>
</dbReference>
<gene>
    <name evidence="14" type="ORF">DUI87_08876</name>
</gene>
<dbReference type="SUPFAM" id="SSF51735">
    <property type="entry name" value="NAD(P)-binding Rossmann-fold domains"/>
    <property type="match status" value="1"/>
</dbReference>
<dbReference type="EMBL" id="QRBI01000105">
    <property type="protein sequence ID" value="RMC13793.1"/>
    <property type="molecule type" value="Genomic_DNA"/>
</dbReference>
<feature type="coiled-coil region" evidence="10">
    <location>
        <begin position="582"/>
        <end position="616"/>
    </location>
</feature>
<dbReference type="Pfam" id="PF00999">
    <property type="entry name" value="Na_H_Exchanger"/>
    <property type="match status" value="1"/>
</dbReference>
<evidence type="ECO:0000256" key="1">
    <source>
        <dbReference type="ARBA" id="ARBA00004141"/>
    </source>
</evidence>
<dbReference type="SUPFAM" id="SSF52540">
    <property type="entry name" value="P-loop containing nucleoside triphosphate hydrolases"/>
    <property type="match status" value="1"/>
</dbReference>
<feature type="compositionally biased region" description="Acidic residues" evidence="11">
    <location>
        <begin position="2783"/>
        <end position="2799"/>
    </location>
</feature>
<dbReference type="PRINTS" id="PR00380">
    <property type="entry name" value="KINESINHEAVY"/>
</dbReference>
<dbReference type="Pfam" id="PF13561">
    <property type="entry name" value="adh_short_C2"/>
    <property type="match status" value="2"/>
</dbReference>
<protein>
    <recommendedName>
        <fullName evidence="13">Kinesin motor domain-containing protein</fullName>
    </recommendedName>
</protein>
<evidence type="ECO:0000256" key="12">
    <source>
        <dbReference type="SAM" id="Phobius"/>
    </source>
</evidence>
<keyword evidence="8 12" id="KW-0472">Membrane</keyword>
<evidence type="ECO:0000256" key="5">
    <source>
        <dbReference type="ARBA" id="ARBA00022840"/>
    </source>
</evidence>
<reference evidence="14 15" key="1">
    <citation type="submission" date="2018-07" db="EMBL/GenBank/DDBJ databases">
        <title>A high quality draft genome assembly of the barn swallow (H. rustica rustica).</title>
        <authorList>
            <person name="Formenti G."/>
            <person name="Chiara M."/>
            <person name="Poveda L."/>
            <person name="Francoijs K.-J."/>
            <person name="Bonisoli-Alquati A."/>
            <person name="Canova L."/>
            <person name="Gianfranceschi L."/>
            <person name="Horner D.S."/>
            <person name="Saino N."/>
        </authorList>
    </citation>
    <scope>NUCLEOTIDE SEQUENCE [LARGE SCALE GENOMIC DNA]</scope>
    <source>
        <strain evidence="14">Chelidonia</strain>
        <tissue evidence="14">Blood</tissue>
    </source>
</reference>
<comment type="similarity">
    <text evidence="2">Belongs to the monovalent cation:proton antiporter 1 (CPA1) transporter (TC 2.A.36) family.</text>
</comment>
<evidence type="ECO:0000313" key="14">
    <source>
        <dbReference type="EMBL" id="RMC13793.1"/>
    </source>
</evidence>
<dbReference type="InterPro" id="IPR006153">
    <property type="entry name" value="Cation/H_exchanger_TM"/>
</dbReference>
<keyword evidence="9" id="KW-0505">Motor protein</keyword>
<feature type="transmembrane region" description="Helical" evidence="12">
    <location>
        <begin position="2562"/>
        <end position="2583"/>
    </location>
</feature>
<proteinExistence type="inferred from homology"/>
<dbReference type="InterPro" id="IPR036961">
    <property type="entry name" value="Kinesin_motor_dom_sf"/>
</dbReference>
<evidence type="ECO:0000256" key="3">
    <source>
        <dbReference type="ARBA" id="ARBA00022692"/>
    </source>
</evidence>
<dbReference type="InterPro" id="IPR051843">
    <property type="entry name" value="CPA1_transporter"/>
</dbReference>
<feature type="transmembrane region" description="Helical" evidence="12">
    <location>
        <begin position="2748"/>
        <end position="2769"/>
    </location>
</feature>
<feature type="coiled-coil region" evidence="10">
    <location>
        <begin position="457"/>
        <end position="491"/>
    </location>
</feature>
<feature type="transmembrane region" description="Helical" evidence="12">
    <location>
        <begin position="2603"/>
        <end position="2632"/>
    </location>
</feature>
<dbReference type="GO" id="GO:0015297">
    <property type="term" value="F:antiporter activity"/>
    <property type="evidence" value="ECO:0007669"/>
    <property type="project" value="InterPro"/>
</dbReference>
<dbReference type="GO" id="GO:1902600">
    <property type="term" value="P:proton transmembrane transport"/>
    <property type="evidence" value="ECO:0007669"/>
    <property type="project" value="InterPro"/>
</dbReference>
<dbReference type="GO" id="GO:0016020">
    <property type="term" value="C:membrane"/>
    <property type="evidence" value="ECO:0007669"/>
    <property type="project" value="UniProtKB-SubCell"/>
</dbReference>
<dbReference type="SMART" id="SM00129">
    <property type="entry name" value="KISc"/>
    <property type="match status" value="1"/>
</dbReference>
<feature type="region of interest" description="Disordered" evidence="11">
    <location>
        <begin position="1287"/>
        <end position="1337"/>
    </location>
</feature>
<dbReference type="PROSITE" id="PS00061">
    <property type="entry name" value="ADH_SHORT"/>
    <property type="match status" value="1"/>
</dbReference>
<evidence type="ECO:0000313" key="15">
    <source>
        <dbReference type="Proteomes" id="UP000269221"/>
    </source>
</evidence>
<feature type="domain" description="Kinesin motor" evidence="13">
    <location>
        <begin position="6"/>
        <end position="266"/>
    </location>
</feature>
<dbReference type="InterPro" id="IPR001752">
    <property type="entry name" value="Kinesin_motor_dom"/>
</dbReference>
<keyword evidence="4 9" id="KW-0547">Nucleotide-binding</keyword>
<feature type="transmembrane region" description="Helical" evidence="12">
    <location>
        <begin position="2644"/>
        <end position="2667"/>
    </location>
</feature>
<keyword evidence="6 12" id="KW-1133">Transmembrane helix</keyword>
<evidence type="ECO:0000256" key="6">
    <source>
        <dbReference type="ARBA" id="ARBA00022989"/>
    </source>
</evidence>
<keyword evidence="5 9" id="KW-0067">ATP-binding</keyword>
<dbReference type="GO" id="GO:0007018">
    <property type="term" value="P:microtubule-based movement"/>
    <property type="evidence" value="ECO:0007669"/>
    <property type="project" value="InterPro"/>
</dbReference>
<dbReference type="GO" id="GO:0003777">
    <property type="term" value="F:microtubule motor activity"/>
    <property type="evidence" value="ECO:0007669"/>
    <property type="project" value="InterPro"/>
</dbReference>
<keyword evidence="10" id="KW-0175">Coiled coil</keyword>
<feature type="coiled-coil region" evidence="10">
    <location>
        <begin position="282"/>
        <end position="326"/>
    </location>
</feature>
<dbReference type="OrthoDB" id="21525at2759"/>
<evidence type="ECO:0000256" key="7">
    <source>
        <dbReference type="ARBA" id="ARBA00023002"/>
    </source>
</evidence>
<dbReference type="GO" id="GO:0016491">
    <property type="term" value="F:oxidoreductase activity"/>
    <property type="evidence" value="ECO:0007669"/>
    <property type="project" value="UniProtKB-KW"/>
</dbReference>
<keyword evidence="3 12" id="KW-0812">Transmembrane</keyword>
<feature type="region of interest" description="Disordered" evidence="11">
    <location>
        <begin position="2778"/>
        <end position="2799"/>
    </location>
</feature>
<dbReference type="Pfam" id="PF00225">
    <property type="entry name" value="Kinesin"/>
    <property type="match status" value="1"/>
</dbReference>
<organism evidence="14 15">
    <name type="scientific">Hirundo rustica rustica</name>
    <dbReference type="NCBI Taxonomy" id="333673"/>
    <lineage>
        <taxon>Eukaryota</taxon>
        <taxon>Metazoa</taxon>
        <taxon>Chordata</taxon>
        <taxon>Craniata</taxon>
        <taxon>Vertebrata</taxon>
        <taxon>Euteleostomi</taxon>
        <taxon>Archelosauria</taxon>
        <taxon>Archosauria</taxon>
        <taxon>Dinosauria</taxon>
        <taxon>Saurischia</taxon>
        <taxon>Theropoda</taxon>
        <taxon>Coelurosauria</taxon>
        <taxon>Aves</taxon>
        <taxon>Neognathae</taxon>
        <taxon>Neoaves</taxon>
        <taxon>Telluraves</taxon>
        <taxon>Australaves</taxon>
        <taxon>Passeriformes</taxon>
        <taxon>Sylvioidea</taxon>
        <taxon>Hirundinidae</taxon>
        <taxon>Hirundo</taxon>
    </lineage>
</organism>
<evidence type="ECO:0000259" key="13">
    <source>
        <dbReference type="PROSITE" id="PS50067"/>
    </source>
</evidence>
<dbReference type="Gene3D" id="3.40.50.720">
    <property type="entry name" value="NAD(P)-binding Rossmann-like Domain"/>
    <property type="match status" value="2"/>
</dbReference>
<evidence type="ECO:0000256" key="10">
    <source>
        <dbReference type="SAM" id="Coils"/>
    </source>
</evidence>
<evidence type="ECO:0000256" key="8">
    <source>
        <dbReference type="ARBA" id="ARBA00023136"/>
    </source>
</evidence>
<feature type="transmembrane region" description="Helical" evidence="12">
    <location>
        <begin position="2452"/>
        <end position="2473"/>
    </location>
</feature>
<evidence type="ECO:0000256" key="4">
    <source>
        <dbReference type="ARBA" id="ARBA00022741"/>
    </source>
</evidence>
<feature type="binding site" evidence="9">
    <location>
        <begin position="86"/>
        <end position="93"/>
    </location>
    <ligand>
        <name>ATP</name>
        <dbReference type="ChEBI" id="CHEBI:30616"/>
    </ligand>
</feature>
<comment type="subcellular location">
    <subcellularLocation>
        <location evidence="1">Membrane</location>
        <topology evidence="1">Multi-pass membrane protein</topology>
    </subcellularLocation>
</comment>
<evidence type="ECO:0000256" key="9">
    <source>
        <dbReference type="PROSITE-ProRule" id="PRU00283"/>
    </source>
</evidence>
<dbReference type="GO" id="GO:0008017">
    <property type="term" value="F:microtubule binding"/>
    <property type="evidence" value="ECO:0007669"/>
    <property type="project" value="InterPro"/>
</dbReference>
<comment type="caution">
    <text evidence="14">The sequence shown here is derived from an EMBL/GenBank/DDBJ whole genome shotgun (WGS) entry which is preliminary data.</text>
</comment>
<feature type="region of interest" description="Disordered" evidence="11">
    <location>
        <begin position="985"/>
        <end position="1035"/>
    </location>
</feature>
<dbReference type="PANTHER" id="PTHR31102:SF1">
    <property type="entry name" value="CATION_H+ EXCHANGER DOMAIN-CONTAINING PROTEIN"/>
    <property type="match status" value="1"/>
</dbReference>
<name>A0A3M0KL17_HIRRU</name>
<sequence length="2799" mass="317709">MADEGAVTVCVRVRPLIARENASGDKVSLHWRSENNTVSDVNGTKIFSYDRVFHSSDNTQQLYDGVAVPIIKSAVQGYNGTIFAYGQTASGKTYTMMGNEDSMGIIPKAIQHVFKIICEIPDREFLLRVSYMEIYNETITDLLCDNRKKKPLGIREDVNRNTYVEDLIEEVVVAPEQVMEWIRKGESVRLKEGCNINRSLFILGQVIKKLCDDPSGFINYRDSKLTRILQNSLGGNAKTVIICTITPVSFDETLSTLQFANTAKGMKNTPKVNEVLDDDALLKRYRKEILDLKKQLEEVSSKTQIHAMEKDQLAQLLEEKNSLQKVQEDRIRNLTEMLVTSASFASKENVKAKRRRRVTWAPGKINQANVNFFEDFENTMPTETKKMKLSLPAVPDVEDSTLENSEYDSPCLMVPDQVSEAEWIAGPNMNWTQKDFEESVQLCEALALEKDIAVNEVNVLQANFNNLVLENEQLKSEINEMKERLKEKTEIDEFEALEKQTQKDHEIQLMHEITSLKNLVSNAEVYNEELEGDSDKLIEEIHQLNKSLLDSEAVALDAKKESAFLRSENLELKEKMANLLSHVELEKKASDLKGELENALKENALLQKQVDELSEFQSLPNTVEMQKKEILEKCEELRLLKLENEKLLSEAADNEMRLKCMSEEIEKSKDNLTDAQLKYVKSDEEYVALKQLHKEIEQKYIAASETNEQMKLQIECLSKEARESKTILDEVKLELSSKMKELEEKTAEQKQLLELRENLTQTQQKLKEMEQLKEEEKISEMRLEAKDLEIQAVLQQLTDCQEEIKTLTQERDDLKQKGEFLQAETEQLREDIKDTVSMNILAHEDLRNTQSSLKESQNIVKKLEKSISEKESQILSIEEALGKTIKELQTRISEMTEEMKIITSERDQLAEEKSESNSCRESEQLQMQKEQIIFLTKEKRSLQEKLESLLLEKEECGEELCASMPQGQGPSMEQELSLLREELSQAQRKLQEMEEAKASEYRGESEKLGKTDVIPKPHDSQEVSSQTERDEEGEEDFKMQLENLQHERDQLRETLEETISKNSEMQEALRCTRESLGQHQETIVELKGSISEKENQLVKVQEALKEKTDELQQKLTEVTENLTRVSAEYGNLQAEKEQTERAMTEQVCQQLERITSLNKEKDELQQMVETCKEREEHLLKVQRQSEILKDSLTSKISEMTEEMRIITSERDQLAEEKLERNSCGESEQLLMQKEQIIFLTKENRLLQEKLESLLLEKEECGEGTLMPQGQGPSMEQELSLLREELSQAQRKLQEMEEAKASEYQGESEKLGKTDVIPKPHDSQEVSSQTERDEEGEEDFKMQLENLQHERDQLRETLEETISKNSEMQEALRCTRESLGQHQETIVELKGSISEKENQLVKVQEALKEKTDELQQKLTEVTENLTRVSAEYGNLQAEKEQTERAMTEQVCQQLERITSLNKEKDELQQMVETCKEREEHLLKVQRQSEILKDSLTSKIQQLTQTLNSVSGEKNQLLAERTSYSLQLQNQISSVNREKDELHQLLQDVRSERDQLKAELQRNSEMCVETKAKLEDALEQLKQRNLNNMSIQVNPVDTAEQVTDDTLKEKKTLKLKELLEKFPNMGKRYECLSTVSLKLKSELNCQKALIAVILPQLTLEQSKQVKTLQTKNEEMNTRLQKLLTKLKLLFSSVCTKKREYHTTVHKYEMEFLEEKRKQDHLQSQIQCLKKINLKQNEVSSQELNSSEGLQTFHLDAESILKDVSEMEHELLFIEAELQQEESARKETIQFWEACSGTHWDAEELKEELKKDNERLLQVFKFWTPKVKILLELSSELDARTADYSKNADVELKQRKEKNEELLQDLNTLKEKLAPGGSASLALEEENYRLHNKVKAAEQDKKAMEVKIQKLKNVIDEVRESVKERDDRINKLQAQIKIRTETSELAQLQAKLNEMDNCLRTALTEKQSLQAKLDKGAELYKEEIDHLKTQLVKYDLERIKQSNSFEVNDEHELKEELRKWKERALKWRERCSRETTRETVPKSPKKAVSSFFKEQMPSPSKEIISQETVTQDLPRPLPLTCPTNFFDNSNLGVLTDTRPAGTESTEEHLKRLFGTSDKDKAPDCSTQGGVGLSLKFLCHAMPAQVSTMGRLDGKIILLSAAAQGIGRAAAIAFAKEGAKVIATDINESKLQELGKYPGIQIRVLDVTKKEQIENLAKEIEKIDVLCNIAGSGDYLVKKFRDADANILIRAQQFNEGVVNRCVYSTSKAAVIGLTKAVAADFIEQGIRCNCVCPGTVDTPSLQERIQARPNPEQALKDFLARQKTGRMATAEEVAHLFVYLASDEKSKFRDGNDMNMQVAFFGGGFGDWFATMVKEDVNDTEDSELSVCERNGMILMHEQSEQGPRADAKGNDGNVQTEETALLNHCTQQPPEPAAGSSIPARSWRQIFACPPQGLLAQTVTNVAFVILVWAVVWSITGAECLPGGNLFGILFLYFFAVIGGAVSPAVVVPSMLILQAGGYGVEKGVPTLLMAAGSIDDILAITGFNTCLGMAFSSGSTLYNVLRGVLEVAVGIAAGGILGMFIRYFPSHDQASLAWKRSYFVLGLSMFAVFGSIYFGFPGSGGLCTLVLAFVAGVGWSDEKREIEKIVAVAWNIFQPFLFGLIGVEVSITSLRPETVGLCVAILGIALVVRIIATFLMVSFAGFHFKEKVFVSLAWIPKATVQAAIGSLALDTARRHQDKQLEKYGMDVLTVAFLAILITAPIGALVIGLAGPRLLQKAQTKSKEDEEGAEVGEEAEACEPS</sequence>
<dbReference type="PROSITE" id="PS50067">
    <property type="entry name" value="KINESIN_MOTOR_2"/>
    <property type="match status" value="1"/>
</dbReference>
<accession>A0A3M0KL17</accession>
<evidence type="ECO:0000256" key="2">
    <source>
        <dbReference type="ARBA" id="ARBA00007367"/>
    </source>
</evidence>